<name>A0A6J5N0J1_9CAUD</name>
<gene>
    <name evidence="1" type="ORF">UFOVP574_23</name>
</gene>
<dbReference type="Gene3D" id="1.10.10.60">
    <property type="entry name" value="Homeodomain-like"/>
    <property type="match status" value="1"/>
</dbReference>
<protein>
    <recommendedName>
        <fullName evidence="2">Helix-turn-helix domain of resolvase</fullName>
    </recommendedName>
</protein>
<evidence type="ECO:0008006" key="2">
    <source>
        <dbReference type="Google" id="ProtNLM"/>
    </source>
</evidence>
<proteinExistence type="predicted"/>
<accession>A0A6J5N0J1</accession>
<organism evidence="1">
    <name type="scientific">uncultured Caudovirales phage</name>
    <dbReference type="NCBI Taxonomy" id="2100421"/>
    <lineage>
        <taxon>Viruses</taxon>
        <taxon>Duplodnaviria</taxon>
        <taxon>Heunggongvirae</taxon>
        <taxon>Uroviricota</taxon>
        <taxon>Caudoviricetes</taxon>
        <taxon>Peduoviridae</taxon>
        <taxon>Maltschvirus</taxon>
        <taxon>Maltschvirus maltsch</taxon>
    </lineage>
</organism>
<reference evidence="1" key="1">
    <citation type="submission" date="2020-04" db="EMBL/GenBank/DDBJ databases">
        <authorList>
            <person name="Chiriac C."/>
            <person name="Salcher M."/>
            <person name="Ghai R."/>
            <person name="Kavagutti S V."/>
        </authorList>
    </citation>
    <scope>NUCLEOTIDE SEQUENCE</scope>
</reference>
<dbReference type="EMBL" id="LR796549">
    <property type="protein sequence ID" value="CAB4150743.1"/>
    <property type="molecule type" value="Genomic_DNA"/>
</dbReference>
<sequence>MDASEIMQNVRYLLNKHYPIYATGFAKGINDKENKYRSPVTAKEALDIYSDHLAGRSYKQIRERYKLSQPTIYRIIAQNRDNNNPTLENISWRKPKRILVSQTECLT</sequence>
<evidence type="ECO:0000313" key="1">
    <source>
        <dbReference type="EMBL" id="CAB4150743.1"/>
    </source>
</evidence>